<dbReference type="EMBL" id="WPIN01000006">
    <property type="protein sequence ID" value="MVM32118.1"/>
    <property type="molecule type" value="Genomic_DNA"/>
</dbReference>
<organism evidence="2 3">
    <name type="scientific">Spirosoma arboris</name>
    <dbReference type="NCBI Taxonomy" id="2682092"/>
    <lineage>
        <taxon>Bacteria</taxon>
        <taxon>Pseudomonadati</taxon>
        <taxon>Bacteroidota</taxon>
        <taxon>Cytophagia</taxon>
        <taxon>Cytophagales</taxon>
        <taxon>Cytophagaceae</taxon>
        <taxon>Spirosoma</taxon>
    </lineage>
</organism>
<feature type="transmembrane region" description="Helical" evidence="1">
    <location>
        <begin position="6"/>
        <end position="25"/>
    </location>
</feature>
<dbReference type="AlphaFoldDB" id="A0A7K1SEH9"/>
<keyword evidence="1" id="KW-0812">Transmembrane</keyword>
<gene>
    <name evidence="2" type="ORF">GO755_18860</name>
</gene>
<dbReference type="RefSeq" id="WP_157586835.1">
    <property type="nucleotide sequence ID" value="NZ_WPIN01000006.1"/>
</dbReference>
<name>A0A7K1SEH9_9BACT</name>
<reference evidence="2 3" key="1">
    <citation type="submission" date="2019-12" db="EMBL/GenBank/DDBJ databases">
        <title>Spirosoma sp. HMF4905 genome sequencing and assembly.</title>
        <authorList>
            <person name="Kang H."/>
            <person name="Cha I."/>
            <person name="Kim H."/>
            <person name="Joh K."/>
        </authorList>
    </citation>
    <scope>NUCLEOTIDE SEQUENCE [LARGE SCALE GENOMIC DNA]</scope>
    <source>
        <strain evidence="2 3">HMF4905</strain>
    </source>
</reference>
<feature type="transmembrane region" description="Helical" evidence="1">
    <location>
        <begin position="46"/>
        <end position="66"/>
    </location>
</feature>
<comment type="caution">
    <text evidence="2">The sequence shown here is derived from an EMBL/GenBank/DDBJ whole genome shotgun (WGS) entry which is preliminary data.</text>
</comment>
<dbReference type="Proteomes" id="UP000436006">
    <property type="component" value="Unassembled WGS sequence"/>
</dbReference>
<keyword evidence="1" id="KW-0472">Membrane</keyword>
<sequence length="154" mass="17871">MYLPLLFVHSLFRWLVLTSLLYAIFRAYKGYTTNAVFTKADNSARHWTATIAHLQLTIGIILYIKSPVVSYFWSNFNDAISHIDTAFFGLLHILLMLVSVVILTIGSALAKRRLTDHEKFRTMLIWFSIALFIIFIAIPWPFSPLANRPYLRIY</sequence>
<accession>A0A7K1SEH9</accession>
<evidence type="ECO:0000256" key="1">
    <source>
        <dbReference type="SAM" id="Phobius"/>
    </source>
</evidence>
<protein>
    <recommendedName>
        <fullName evidence="4">Cytochrome B</fullName>
    </recommendedName>
</protein>
<evidence type="ECO:0000313" key="2">
    <source>
        <dbReference type="EMBL" id="MVM32118.1"/>
    </source>
</evidence>
<keyword evidence="1" id="KW-1133">Transmembrane helix</keyword>
<feature type="transmembrane region" description="Helical" evidence="1">
    <location>
        <begin position="122"/>
        <end position="142"/>
    </location>
</feature>
<proteinExistence type="predicted"/>
<feature type="transmembrane region" description="Helical" evidence="1">
    <location>
        <begin position="86"/>
        <end position="110"/>
    </location>
</feature>
<keyword evidence="3" id="KW-1185">Reference proteome</keyword>
<evidence type="ECO:0008006" key="4">
    <source>
        <dbReference type="Google" id="ProtNLM"/>
    </source>
</evidence>
<evidence type="ECO:0000313" key="3">
    <source>
        <dbReference type="Proteomes" id="UP000436006"/>
    </source>
</evidence>